<comment type="function">
    <text evidence="2">Probable oxidoreductase that may play a role as regulator of mitochondrial function.</text>
</comment>
<dbReference type="AlphaFoldDB" id="A0A6J7A6T0"/>
<dbReference type="Gene3D" id="3.50.50.60">
    <property type="entry name" value="FAD/NAD(P)-binding domain"/>
    <property type="match status" value="2"/>
</dbReference>
<evidence type="ECO:0000256" key="3">
    <source>
        <dbReference type="ARBA" id="ARBA00038825"/>
    </source>
</evidence>
<dbReference type="EMBL" id="CAFABG010000044">
    <property type="protein sequence ID" value="CAB4828288.1"/>
    <property type="molecule type" value="Genomic_DNA"/>
</dbReference>
<dbReference type="PRINTS" id="PR00420">
    <property type="entry name" value="RNGMNOXGNASE"/>
</dbReference>
<evidence type="ECO:0000313" key="6">
    <source>
        <dbReference type="EMBL" id="CAB4828288.1"/>
    </source>
</evidence>
<reference evidence="6" key="1">
    <citation type="submission" date="2020-05" db="EMBL/GenBank/DDBJ databases">
        <authorList>
            <person name="Chiriac C."/>
            <person name="Salcher M."/>
            <person name="Ghai R."/>
            <person name="Kavagutti S V."/>
        </authorList>
    </citation>
    <scope>NUCLEOTIDE SEQUENCE</scope>
</reference>
<dbReference type="InterPro" id="IPR002937">
    <property type="entry name" value="Amino_oxidase"/>
</dbReference>
<proteinExistence type="predicted"/>
<evidence type="ECO:0000259" key="5">
    <source>
        <dbReference type="Pfam" id="PF01593"/>
    </source>
</evidence>
<sequence>MLDVLIIGSGINGLSAAALLSSKGKKVLVLEQASAFGGAIRTEEVTLPGFHHDLFATNLSLFAGGGVMAALKDQLIQHGLEFVPSGKPYCSVFPDGKMVGVVMDREQTQNNIRKIAPQDVEAWKALTVKLGVLAPHLFPLLGTELPSIAAVKILFKAWRVLGVSELLELIRMLLQSSRAFTDEHFSSPEMKALAATWGMHLDYGPDISGGALFSFLESIGGQEFGMVLGKGGAKVLVDALCGLIKSNGGELRADTSVKEIIIENGKAVGIKTASGEIIKAQSIIANVNPALMPALLPSDGKLEPAINAEINQLKNFRPGLGTMMIHLALNELPHWINEEAREFNYVHIAPYVDEMALTYTHAAAGKLPANPTLVIGQPTVSDPSRAPEGKHILWIQVRVLPLEITGDSAGIIQGKSWDEIAETYADRIIENLETYAPGLKSQILARKTLSPTDLERYNPNLIKGDSLGGSHHPAQFFFLRPMPGWIRHRTPVKNLYLCGSGTWPGGGVGGGSGLMVAKLIS</sequence>
<dbReference type="SUPFAM" id="SSF51905">
    <property type="entry name" value="FAD/NAD(P)-binding domain"/>
    <property type="match status" value="1"/>
</dbReference>
<comment type="subcellular location">
    <subcellularLocation>
        <location evidence="1">Mitochondrion matrix</location>
    </subcellularLocation>
</comment>
<comment type="subunit">
    <text evidence="3">Interacts with COX5B; this interaction may contribute to localize PYROXD2 to the inner face of the inner mitochondrial membrane.</text>
</comment>
<evidence type="ECO:0000256" key="1">
    <source>
        <dbReference type="ARBA" id="ARBA00004305"/>
    </source>
</evidence>
<evidence type="ECO:0000256" key="2">
    <source>
        <dbReference type="ARBA" id="ARBA00037217"/>
    </source>
</evidence>
<dbReference type="Pfam" id="PF01593">
    <property type="entry name" value="Amino_oxidase"/>
    <property type="match status" value="1"/>
</dbReference>
<organism evidence="6">
    <name type="scientific">freshwater metagenome</name>
    <dbReference type="NCBI Taxonomy" id="449393"/>
    <lineage>
        <taxon>unclassified sequences</taxon>
        <taxon>metagenomes</taxon>
        <taxon>ecological metagenomes</taxon>
    </lineage>
</organism>
<dbReference type="PANTHER" id="PTHR10668:SF105">
    <property type="entry name" value="DEHYDROGENASE-RELATED"/>
    <property type="match status" value="1"/>
</dbReference>
<evidence type="ECO:0000256" key="4">
    <source>
        <dbReference type="ARBA" id="ARBA00040298"/>
    </source>
</evidence>
<dbReference type="GO" id="GO:0005759">
    <property type="term" value="C:mitochondrial matrix"/>
    <property type="evidence" value="ECO:0007669"/>
    <property type="project" value="UniProtKB-SubCell"/>
</dbReference>
<feature type="domain" description="Amine oxidase" evidence="5">
    <location>
        <begin position="13"/>
        <end position="510"/>
    </location>
</feature>
<dbReference type="PANTHER" id="PTHR10668">
    <property type="entry name" value="PHYTOENE DEHYDROGENASE"/>
    <property type="match status" value="1"/>
</dbReference>
<dbReference type="GO" id="GO:0016491">
    <property type="term" value="F:oxidoreductase activity"/>
    <property type="evidence" value="ECO:0007669"/>
    <property type="project" value="InterPro"/>
</dbReference>
<dbReference type="InterPro" id="IPR036188">
    <property type="entry name" value="FAD/NAD-bd_sf"/>
</dbReference>
<protein>
    <recommendedName>
        <fullName evidence="4">Pyridine nucleotide-disulfide oxidoreductase domain-containing protein 2</fullName>
    </recommendedName>
</protein>
<name>A0A6J7A6T0_9ZZZZ</name>
<gene>
    <name evidence="6" type="ORF">UFOPK3181_00704</name>
</gene>
<accession>A0A6J7A6T0</accession>